<sequence>MKRRESSPLISTILGIRYGRCVMGNFSIVIPTYNERDNIVKLVEEINRIVPYNSRILIVDDNSPDGTALILQELNIHNLTVLIRHNERGLGSALRYGISKAIELESDFIVTMDADFSHNPKYLPEMMKIALNENCDLVIGSRYVIGGGIENWSLSRRIISKGANYLFKLVSHSPIMDNTSNYRIYSRRAALLALECDTTNGYEFQICSIFKIIRNNLKIKEYPIIFVDRKTGKSKLNLKEILNWFLYIIRLSLSF</sequence>
<dbReference type="GO" id="GO:0006488">
    <property type="term" value="P:dolichol-linked oligosaccharide biosynthetic process"/>
    <property type="evidence" value="ECO:0007669"/>
    <property type="project" value="TreeGrafter"/>
</dbReference>
<reference evidence="6" key="1">
    <citation type="submission" date="2016-04" db="EMBL/GenBank/DDBJ databases">
        <authorList>
            <person name="Shah S.A."/>
            <person name="Garrett R.A."/>
        </authorList>
    </citation>
    <scope>NUCLEOTIDE SEQUENCE [LARGE SCALE GENOMIC DNA]</scope>
    <source>
        <strain evidence="6">ATCC 35091 / DSM 1616 / JCM 8930 / NBRC 15331 / P1</strain>
    </source>
</reference>
<name>A0A157T6J4_SACSO</name>
<accession>A0A157T6J4</accession>
<dbReference type="Proteomes" id="UP000076770">
    <property type="component" value="Chromosome i"/>
</dbReference>
<dbReference type="GO" id="GO:0035269">
    <property type="term" value="P:protein O-linked glycosylation via mannose"/>
    <property type="evidence" value="ECO:0007669"/>
    <property type="project" value="TreeGrafter"/>
</dbReference>
<dbReference type="Gene3D" id="3.90.550.10">
    <property type="entry name" value="Spore Coat Polysaccharide Biosynthesis Protein SpsA, Chain A"/>
    <property type="match status" value="1"/>
</dbReference>
<keyword evidence="3 5" id="KW-0808">Transferase</keyword>
<dbReference type="PANTHER" id="PTHR43398">
    <property type="entry name" value="DOLICHOL-PHOSPHATE MANNOSYLTRANSFERASE SUBUNIT 1"/>
    <property type="match status" value="1"/>
</dbReference>
<dbReference type="Pfam" id="PF00535">
    <property type="entry name" value="Glycos_transf_2"/>
    <property type="match status" value="1"/>
</dbReference>
<dbReference type="EMBL" id="LT549890">
    <property type="protein sequence ID" value="SAI86879.1"/>
    <property type="molecule type" value="Genomic_DNA"/>
</dbReference>
<dbReference type="SUPFAM" id="SSF53448">
    <property type="entry name" value="Nucleotide-diphospho-sugar transferases"/>
    <property type="match status" value="1"/>
</dbReference>
<protein>
    <submittedName>
        <fullName evidence="5">Dolichol-phosphate mannosyltransferase</fullName>
    </submittedName>
</protein>
<evidence type="ECO:0000313" key="6">
    <source>
        <dbReference type="Proteomes" id="UP000076770"/>
    </source>
</evidence>
<proteinExistence type="inferred from homology"/>
<dbReference type="InterPro" id="IPR039528">
    <property type="entry name" value="DPM1-like"/>
</dbReference>
<dbReference type="InterPro" id="IPR029044">
    <property type="entry name" value="Nucleotide-diphossugar_trans"/>
</dbReference>
<evidence type="ECO:0000256" key="1">
    <source>
        <dbReference type="ARBA" id="ARBA00006739"/>
    </source>
</evidence>
<dbReference type="CDD" id="cd06442">
    <property type="entry name" value="DPM1_like"/>
    <property type="match status" value="1"/>
</dbReference>
<gene>
    <name evidence="5" type="ORF">SSOP1_3325</name>
</gene>
<organism evidence="5 6">
    <name type="scientific">Saccharolobus solfataricus</name>
    <name type="common">Sulfolobus solfataricus</name>
    <dbReference type="NCBI Taxonomy" id="2287"/>
    <lineage>
        <taxon>Archaea</taxon>
        <taxon>Thermoproteota</taxon>
        <taxon>Thermoprotei</taxon>
        <taxon>Sulfolobales</taxon>
        <taxon>Sulfolobaceae</taxon>
        <taxon>Saccharolobus</taxon>
    </lineage>
</organism>
<dbReference type="GO" id="GO:0006506">
    <property type="term" value="P:GPI anchor biosynthetic process"/>
    <property type="evidence" value="ECO:0007669"/>
    <property type="project" value="TreeGrafter"/>
</dbReference>
<dbReference type="FunFam" id="3.90.550.10:FF:000122">
    <property type="entry name" value="Dolichol-phosphate mannosyltransferase subunit 1"/>
    <property type="match status" value="1"/>
</dbReference>
<comment type="similarity">
    <text evidence="1">Belongs to the glycosyltransferase 2 family.</text>
</comment>
<keyword evidence="2 5" id="KW-0328">Glycosyltransferase</keyword>
<evidence type="ECO:0000256" key="2">
    <source>
        <dbReference type="ARBA" id="ARBA00022676"/>
    </source>
</evidence>
<evidence type="ECO:0000259" key="4">
    <source>
        <dbReference type="Pfam" id="PF00535"/>
    </source>
</evidence>
<evidence type="ECO:0000313" key="5">
    <source>
        <dbReference type="EMBL" id="SAI86879.1"/>
    </source>
</evidence>
<dbReference type="PATRIC" id="fig|2287.9.peg.3493"/>
<dbReference type="SMR" id="A0A157T6J4"/>
<dbReference type="PANTHER" id="PTHR43398:SF1">
    <property type="entry name" value="DOLICHOL-PHOSPHATE MANNOSYLTRANSFERASE SUBUNIT 1"/>
    <property type="match status" value="1"/>
</dbReference>
<dbReference type="GO" id="GO:0004582">
    <property type="term" value="F:dolichyl-phosphate beta-D-mannosyltransferase activity"/>
    <property type="evidence" value="ECO:0007669"/>
    <property type="project" value="InterPro"/>
</dbReference>
<dbReference type="InterPro" id="IPR001173">
    <property type="entry name" value="Glyco_trans_2-like"/>
</dbReference>
<evidence type="ECO:0000256" key="3">
    <source>
        <dbReference type="ARBA" id="ARBA00022679"/>
    </source>
</evidence>
<dbReference type="AlphaFoldDB" id="A0A157T6J4"/>
<feature type="domain" description="Glycosyltransferase 2-like" evidence="4">
    <location>
        <begin position="27"/>
        <end position="189"/>
    </location>
</feature>
<dbReference type="GO" id="GO:0016020">
    <property type="term" value="C:membrane"/>
    <property type="evidence" value="ECO:0007669"/>
    <property type="project" value="GOC"/>
</dbReference>